<dbReference type="GO" id="GO:0015074">
    <property type="term" value="P:DNA integration"/>
    <property type="evidence" value="ECO:0007669"/>
    <property type="project" value="TreeGrafter"/>
</dbReference>
<dbReference type="GO" id="GO:0003690">
    <property type="term" value="F:double-stranded DNA binding"/>
    <property type="evidence" value="ECO:0007669"/>
    <property type="project" value="TreeGrafter"/>
</dbReference>
<dbReference type="GO" id="GO:0046975">
    <property type="term" value="F:histone H3K36 methyltransferase activity"/>
    <property type="evidence" value="ECO:0007669"/>
    <property type="project" value="TreeGrafter"/>
</dbReference>
<feature type="region of interest" description="Disordered" evidence="1">
    <location>
        <begin position="143"/>
        <end position="163"/>
    </location>
</feature>
<reference evidence="3 4" key="1">
    <citation type="submission" date="2019-06" db="EMBL/GenBank/DDBJ databases">
        <title>Discovery of a novel chromosome fission-fusion reversal in muntjac.</title>
        <authorList>
            <person name="Mudd A.B."/>
            <person name="Bredeson J.V."/>
            <person name="Baum R."/>
            <person name="Hockemeyer D."/>
            <person name="Rokhsar D.S."/>
        </authorList>
    </citation>
    <scope>NUCLEOTIDE SEQUENCE [LARGE SCALE GENOMIC DNA]</scope>
    <source>
        <strain evidence="3">UCam_UCB_Mr</strain>
        <tissue evidence="3">Fibroblast cell line</tissue>
    </source>
</reference>
<dbReference type="EMBL" id="VCEB01000008">
    <property type="protein sequence ID" value="KAB0373971.1"/>
    <property type="molecule type" value="Genomic_DNA"/>
</dbReference>
<dbReference type="GO" id="GO:0042800">
    <property type="term" value="F:histone H3K4 methyltransferase activity"/>
    <property type="evidence" value="ECO:0007669"/>
    <property type="project" value="TreeGrafter"/>
</dbReference>
<dbReference type="Pfam" id="PF17906">
    <property type="entry name" value="HTH_48"/>
    <property type="match status" value="1"/>
</dbReference>
<sequence>DKKQIQAIFLFEFKMGHKAAETTRNINTCGPGAANKCTLWWWCRKFCKGDKSLEDEKYSSQPLEVDSDQWRLNVDHATVVRHLKQIGKAKNLSKWVPLEMTKNQKNCHFEVLSFLILCNNNEPFFDWTLSGWAQKQLQSSSQSHTCTKKSSLNPSETITSEKSVQQTDEITGLILLHDNEVLLHPPCSPDFLPTNYHIFKHPDNFLQGKCFHNQQEVENASQEFTESQSMDFYATGKNKLISCWQKCINCNRSYFD</sequence>
<dbReference type="InterPro" id="IPR052709">
    <property type="entry name" value="Transposase-MT_Hybrid"/>
</dbReference>
<dbReference type="GO" id="GO:0044774">
    <property type="term" value="P:mitotic DNA integrity checkpoint signaling"/>
    <property type="evidence" value="ECO:0007669"/>
    <property type="project" value="TreeGrafter"/>
</dbReference>
<dbReference type="PANTHER" id="PTHR46060:SF2">
    <property type="entry name" value="HISTONE-LYSINE N-METHYLTRANSFERASE SETMAR"/>
    <property type="match status" value="1"/>
</dbReference>
<dbReference type="Gene3D" id="3.30.420.10">
    <property type="entry name" value="Ribonuclease H-like superfamily/Ribonuclease H"/>
    <property type="match status" value="1"/>
</dbReference>
<evidence type="ECO:0000313" key="4">
    <source>
        <dbReference type="Proteomes" id="UP000326062"/>
    </source>
</evidence>
<dbReference type="AlphaFoldDB" id="A0A5N3XJ84"/>
<dbReference type="GO" id="GO:0044547">
    <property type="term" value="F:DNA topoisomerase binding"/>
    <property type="evidence" value="ECO:0007669"/>
    <property type="project" value="TreeGrafter"/>
</dbReference>
<dbReference type="GO" id="GO:0005634">
    <property type="term" value="C:nucleus"/>
    <property type="evidence" value="ECO:0007669"/>
    <property type="project" value="TreeGrafter"/>
</dbReference>
<accession>A0A5N3XJ84</accession>
<dbReference type="InterPro" id="IPR036397">
    <property type="entry name" value="RNaseH_sf"/>
</dbReference>
<dbReference type="Gene3D" id="1.10.10.1450">
    <property type="match status" value="1"/>
</dbReference>
<proteinExistence type="predicted"/>
<dbReference type="Proteomes" id="UP000326062">
    <property type="component" value="Chromosome 7"/>
</dbReference>
<comment type="caution">
    <text evidence="3">The sequence shown here is derived from an EMBL/GenBank/DDBJ whole genome shotgun (WGS) entry which is preliminary data.</text>
</comment>
<gene>
    <name evidence="3" type="ORF">FD755_014227</name>
</gene>
<feature type="domain" description="Mos1 transposase HTH" evidence="2">
    <location>
        <begin position="2"/>
        <end position="50"/>
    </location>
</feature>
<dbReference type="InterPro" id="IPR041426">
    <property type="entry name" value="Mos1_HTH"/>
</dbReference>
<organism evidence="3 4">
    <name type="scientific">Muntiacus reevesi</name>
    <name type="common">Reeves' muntjac</name>
    <name type="synonym">Cervus reevesi</name>
    <dbReference type="NCBI Taxonomy" id="9886"/>
    <lineage>
        <taxon>Eukaryota</taxon>
        <taxon>Metazoa</taxon>
        <taxon>Chordata</taxon>
        <taxon>Craniata</taxon>
        <taxon>Vertebrata</taxon>
        <taxon>Euteleostomi</taxon>
        <taxon>Mammalia</taxon>
        <taxon>Eutheria</taxon>
        <taxon>Laurasiatheria</taxon>
        <taxon>Artiodactyla</taxon>
        <taxon>Ruminantia</taxon>
        <taxon>Pecora</taxon>
        <taxon>Cervidae</taxon>
        <taxon>Muntiacinae</taxon>
        <taxon>Muntiacus</taxon>
    </lineage>
</organism>
<dbReference type="PANTHER" id="PTHR46060">
    <property type="entry name" value="MARINER MOS1 TRANSPOSASE-LIKE PROTEIN"/>
    <property type="match status" value="1"/>
</dbReference>
<evidence type="ECO:0000256" key="1">
    <source>
        <dbReference type="SAM" id="MobiDB-lite"/>
    </source>
</evidence>
<evidence type="ECO:0000259" key="2">
    <source>
        <dbReference type="Pfam" id="PF17906"/>
    </source>
</evidence>
<protein>
    <recommendedName>
        <fullName evidence="2">Mos1 transposase HTH domain-containing protein</fullName>
    </recommendedName>
</protein>
<dbReference type="GO" id="GO:0035861">
    <property type="term" value="C:site of double-strand break"/>
    <property type="evidence" value="ECO:0007669"/>
    <property type="project" value="TreeGrafter"/>
</dbReference>
<dbReference type="GO" id="GO:0000014">
    <property type="term" value="F:single-stranded DNA endodeoxyribonuclease activity"/>
    <property type="evidence" value="ECO:0007669"/>
    <property type="project" value="TreeGrafter"/>
</dbReference>
<evidence type="ECO:0000313" key="3">
    <source>
        <dbReference type="EMBL" id="KAB0373971.1"/>
    </source>
</evidence>
<dbReference type="GO" id="GO:0031297">
    <property type="term" value="P:replication fork processing"/>
    <property type="evidence" value="ECO:0007669"/>
    <property type="project" value="TreeGrafter"/>
</dbReference>
<dbReference type="GO" id="GO:0006303">
    <property type="term" value="P:double-strand break repair via nonhomologous end joining"/>
    <property type="evidence" value="ECO:0007669"/>
    <property type="project" value="TreeGrafter"/>
</dbReference>
<dbReference type="GO" id="GO:0003697">
    <property type="term" value="F:single-stranded DNA binding"/>
    <property type="evidence" value="ECO:0007669"/>
    <property type="project" value="TreeGrafter"/>
</dbReference>
<name>A0A5N3XJ84_MUNRE</name>
<dbReference type="GO" id="GO:0000729">
    <property type="term" value="P:DNA double-strand break processing"/>
    <property type="evidence" value="ECO:0007669"/>
    <property type="project" value="TreeGrafter"/>
</dbReference>
<dbReference type="GO" id="GO:0000793">
    <property type="term" value="C:condensed chromosome"/>
    <property type="evidence" value="ECO:0007669"/>
    <property type="project" value="TreeGrafter"/>
</dbReference>
<keyword evidence="4" id="KW-1185">Reference proteome</keyword>
<feature type="non-terminal residue" evidence="3">
    <location>
        <position position="1"/>
    </location>
</feature>